<comment type="caution">
    <text evidence="1">The sequence shown here is derived from an EMBL/GenBank/DDBJ whole genome shotgun (WGS) entry which is preliminary data.</text>
</comment>
<accession>A0A139BVK0</accession>
<dbReference type="PATRIC" id="fig|1796491.3.peg.1224"/>
<evidence type="ECO:0000313" key="1">
    <source>
        <dbReference type="EMBL" id="KXS32725.1"/>
    </source>
</evidence>
<proteinExistence type="predicted"/>
<dbReference type="InterPro" id="IPR045584">
    <property type="entry name" value="Pilin-like"/>
</dbReference>
<dbReference type="NCBIfam" id="TIGR02532">
    <property type="entry name" value="IV_pilin_GFxxxE"/>
    <property type="match status" value="1"/>
</dbReference>
<dbReference type="AlphaFoldDB" id="A0A139BVK0"/>
<evidence type="ECO:0008006" key="3">
    <source>
        <dbReference type="Google" id="ProtNLM"/>
    </source>
</evidence>
<dbReference type="SUPFAM" id="SSF54523">
    <property type="entry name" value="Pili subunits"/>
    <property type="match status" value="1"/>
</dbReference>
<protein>
    <recommendedName>
        <fullName evidence="3">Prepilin-type N-terminal cleavage/methylation domain-containing protein</fullName>
    </recommendedName>
</protein>
<sequence length="226" mass="23277">MKRTQSGFTLIEMAIVLVIIGLLLGGVLKGQELINSAKVKNLANDFRNIPVFIYGYQDKFKALPGDDKNVLTNLGAACVSPCQAGNGDGVIGVPSGTDTWQSVTATDETQQFWIHVRLAGFAPGATSGASDYRPTNASGGVIGIQSGSTTTPPIKDNASLPIRGSYVICSTGILGKFVQQLDTTMDDGNPGTGSMLAATGTGYPLTAVANAAAIDPAASYTVCMGI</sequence>
<dbReference type="Pfam" id="PF07963">
    <property type="entry name" value="N_methyl"/>
    <property type="match status" value="1"/>
</dbReference>
<gene>
    <name evidence="1" type="ORF">AWT59_1121</name>
</gene>
<dbReference type="PROSITE" id="PS00409">
    <property type="entry name" value="PROKAR_NTER_METHYL"/>
    <property type="match status" value="1"/>
</dbReference>
<name>A0A139BVK0_9PROT</name>
<evidence type="ECO:0000313" key="2">
    <source>
        <dbReference type="Proteomes" id="UP000070578"/>
    </source>
</evidence>
<dbReference type="InterPro" id="IPR012902">
    <property type="entry name" value="N_methyl_site"/>
</dbReference>
<reference evidence="1 2" key="1">
    <citation type="submission" date="2016-02" db="EMBL/GenBank/DDBJ databases">
        <authorList>
            <person name="Wen L."/>
            <person name="He K."/>
            <person name="Yang H."/>
        </authorList>
    </citation>
    <scope>NUCLEOTIDE SEQUENCE [LARGE SCALE GENOMIC DNA]</scope>
    <source>
        <strain evidence="1">ShG14-8</strain>
    </source>
</reference>
<dbReference type="Gene3D" id="3.30.700.10">
    <property type="entry name" value="Glycoprotein, Type 4 Pilin"/>
    <property type="match status" value="1"/>
</dbReference>
<reference evidence="1 2" key="2">
    <citation type="submission" date="2016-03" db="EMBL/GenBank/DDBJ databases">
        <title>New uncultured bacterium of the family Gallionellaceae from acid mine drainage: description and reconstruction of genome based on metagenomic analysis of microbial community.</title>
        <authorList>
            <person name="Kadnikov V."/>
            <person name="Ivasenko D."/>
            <person name="Beletsky A."/>
            <person name="Mardanov A."/>
            <person name="Danilova E."/>
            <person name="Pimenov N."/>
            <person name="Karnachuk O."/>
            <person name="Ravin N."/>
        </authorList>
    </citation>
    <scope>NUCLEOTIDE SEQUENCE [LARGE SCALE GENOMIC DNA]</scope>
    <source>
        <strain evidence="1">ShG14-8</strain>
    </source>
</reference>
<dbReference type="Proteomes" id="UP000070578">
    <property type="component" value="Unassembled WGS sequence"/>
</dbReference>
<dbReference type="EMBL" id="LSLI01000020">
    <property type="protein sequence ID" value="KXS32725.1"/>
    <property type="molecule type" value="Genomic_DNA"/>
</dbReference>
<organism evidence="1 2">
    <name type="scientific">Candidatus Gallionella acididurans</name>
    <dbReference type="NCBI Taxonomy" id="1796491"/>
    <lineage>
        <taxon>Bacteria</taxon>
        <taxon>Pseudomonadati</taxon>
        <taxon>Pseudomonadota</taxon>
        <taxon>Betaproteobacteria</taxon>
        <taxon>Nitrosomonadales</taxon>
        <taxon>Gallionellaceae</taxon>
        <taxon>Gallionella</taxon>
    </lineage>
</organism>